<dbReference type="EMBL" id="GEBQ01016860">
    <property type="protein sequence ID" value="JAT23117.1"/>
    <property type="molecule type" value="Transcribed_RNA"/>
</dbReference>
<reference evidence="3" key="1">
    <citation type="submission" date="2015-11" db="EMBL/GenBank/DDBJ databases">
        <title>De novo transcriptome assembly of four potential Pierce s Disease insect vectors from Arizona vineyards.</title>
        <authorList>
            <person name="Tassone E.E."/>
        </authorList>
    </citation>
    <scope>NUCLEOTIDE SEQUENCE</scope>
</reference>
<feature type="non-terminal residue" evidence="3">
    <location>
        <position position="120"/>
    </location>
</feature>
<name>A0A1B6LHC7_9HEMI</name>
<proteinExistence type="predicted"/>
<dbReference type="InterPro" id="IPR006621">
    <property type="entry name" value="Nose-resist-to-fluoxetine_N"/>
</dbReference>
<feature type="domain" description="Nose resistant-to-fluoxetine protein N-terminal" evidence="2">
    <location>
        <begin position="1"/>
        <end position="62"/>
    </location>
</feature>
<organism evidence="3">
    <name type="scientific">Graphocephala atropunctata</name>
    <dbReference type="NCBI Taxonomy" id="36148"/>
    <lineage>
        <taxon>Eukaryota</taxon>
        <taxon>Metazoa</taxon>
        <taxon>Ecdysozoa</taxon>
        <taxon>Arthropoda</taxon>
        <taxon>Hexapoda</taxon>
        <taxon>Insecta</taxon>
        <taxon>Pterygota</taxon>
        <taxon>Neoptera</taxon>
        <taxon>Paraneoptera</taxon>
        <taxon>Hemiptera</taxon>
        <taxon>Auchenorrhyncha</taxon>
        <taxon>Membracoidea</taxon>
        <taxon>Cicadellidae</taxon>
        <taxon>Cicadellinae</taxon>
        <taxon>Cicadellini</taxon>
        <taxon>Graphocephala</taxon>
    </lineage>
</organism>
<accession>A0A1B6LHC7</accession>
<keyword evidence="1" id="KW-0812">Transmembrane</keyword>
<protein>
    <recommendedName>
        <fullName evidence="2">Nose resistant-to-fluoxetine protein N-terminal domain-containing protein</fullName>
    </recommendedName>
</protein>
<feature type="non-terminal residue" evidence="3">
    <location>
        <position position="1"/>
    </location>
</feature>
<evidence type="ECO:0000256" key="1">
    <source>
        <dbReference type="SAM" id="Phobius"/>
    </source>
</evidence>
<feature type="transmembrane region" description="Helical" evidence="1">
    <location>
        <begin position="94"/>
        <end position="115"/>
    </location>
</feature>
<keyword evidence="1" id="KW-1133">Transmembrane helix</keyword>
<sequence length="120" mass="13361">GNYRQCIQVEDPSRQFLGKHCVVSTDGVVPPEWDFPVNNPYPLDVVFSLCVPSTCSEDDVAAHVIFHLAEINVSVHGQVSCSTAEPLPFRHKDYFTMSFFGILALLVATSTLYDLRNKSN</sequence>
<dbReference type="AlphaFoldDB" id="A0A1B6LHC7"/>
<dbReference type="Pfam" id="PF20146">
    <property type="entry name" value="NRF"/>
    <property type="match status" value="1"/>
</dbReference>
<keyword evidence="1" id="KW-0472">Membrane</keyword>
<evidence type="ECO:0000259" key="2">
    <source>
        <dbReference type="Pfam" id="PF20146"/>
    </source>
</evidence>
<gene>
    <name evidence="3" type="ORF">g.54688</name>
</gene>
<evidence type="ECO:0000313" key="3">
    <source>
        <dbReference type="EMBL" id="JAT23117.1"/>
    </source>
</evidence>